<dbReference type="Proteomes" id="UP001589894">
    <property type="component" value="Unassembled WGS sequence"/>
</dbReference>
<keyword evidence="2" id="KW-1185">Reference proteome</keyword>
<dbReference type="EMBL" id="JBHLUE010000019">
    <property type="protein sequence ID" value="MFC0567008.1"/>
    <property type="molecule type" value="Genomic_DNA"/>
</dbReference>
<evidence type="ECO:0000313" key="1">
    <source>
        <dbReference type="EMBL" id="MFC0567008.1"/>
    </source>
</evidence>
<evidence type="ECO:0000313" key="2">
    <source>
        <dbReference type="Proteomes" id="UP001589894"/>
    </source>
</evidence>
<dbReference type="InterPro" id="IPR019587">
    <property type="entry name" value="Polyketide_cyclase/dehydratase"/>
</dbReference>
<dbReference type="Pfam" id="PF10604">
    <property type="entry name" value="Polyketide_cyc2"/>
    <property type="match status" value="1"/>
</dbReference>
<organism evidence="1 2">
    <name type="scientific">Plantactinospora siamensis</name>
    <dbReference type="NCBI Taxonomy" id="555372"/>
    <lineage>
        <taxon>Bacteria</taxon>
        <taxon>Bacillati</taxon>
        <taxon>Actinomycetota</taxon>
        <taxon>Actinomycetes</taxon>
        <taxon>Micromonosporales</taxon>
        <taxon>Micromonosporaceae</taxon>
        <taxon>Plantactinospora</taxon>
    </lineage>
</organism>
<dbReference type="SUPFAM" id="SSF55961">
    <property type="entry name" value="Bet v1-like"/>
    <property type="match status" value="1"/>
</dbReference>
<protein>
    <submittedName>
        <fullName evidence="1">SRPBCC family protein</fullName>
    </submittedName>
</protein>
<reference evidence="1 2" key="1">
    <citation type="submission" date="2024-09" db="EMBL/GenBank/DDBJ databases">
        <authorList>
            <person name="Sun Q."/>
            <person name="Mori K."/>
        </authorList>
    </citation>
    <scope>NUCLEOTIDE SEQUENCE [LARGE SCALE GENOMIC DNA]</scope>
    <source>
        <strain evidence="1 2">TBRC 2205</strain>
    </source>
</reference>
<gene>
    <name evidence="1" type="ORF">ACFFHU_23070</name>
</gene>
<name>A0ABV6P405_9ACTN</name>
<sequence>MRHRPLAPAVMIVRGGVDVAAPAARAYDLYADYRNWPALFPAINAVRETGRDGDAVELAIEHREGSVTNRLRLEPPARIVVTERKRRYDAEFVNTFRDTPTGSRYEVVGEVRLRGWLRPLAPIIRPYARRQLRRLTLAPMKAAAEARRGGPE</sequence>
<dbReference type="Gene3D" id="3.30.530.20">
    <property type="match status" value="1"/>
</dbReference>
<dbReference type="InterPro" id="IPR023393">
    <property type="entry name" value="START-like_dom_sf"/>
</dbReference>
<proteinExistence type="predicted"/>
<accession>A0ABV6P405</accession>
<comment type="caution">
    <text evidence="1">The sequence shown here is derived from an EMBL/GenBank/DDBJ whole genome shotgun (WGS) entry which is preliminary data.</text>
</comment>
<dbReference type="RefSeq" id="WP_377342164.1">
    <property type="nucleotide sequence ID" value="NZ_JBHLUE010000019.1"/>
</dbReference>